<dbReference type="InterPro" id="IPR036788">
    <property type="entry name" value="T_IF-3_C_sf"/>
</dbReference>
<keyword evidence="2 6" id="KW-0396">Initiation factor</keyword>
<dbReference type="AlphaFoldDB" id="A0A5B7CH64"/>
<dbReference type="PANTHER" id="PTHR10938:SF0">
    <property type="entry name" value="TRANSLATION INITIATION FACTOR IF-3, MITOCHONDRIAL"/>
    <property type="match status" value="1"/>
</dbReference>
<comment type="caution">
    <text evidence="6">The sequence shown here is derived from an EMBL/GenBank/DDBJ whole genome shotgun (WGS) entry which is preliminary data.</text>
</comment>
<protein>
    <submittedName>
        <fullName evidence="6">Translation initiation factor IF-3, mitochondrial</fullName>
    </submittedName>
</protein>
<dbReference type="InterPro" id="IPR001288">
    <property type="entry name" value="Translation_initiation_fac_3"/>
</dbReference>
<dbReference type="GO" id="GO:0032790">
    <property type="term" value="P:ribosome disassembly"/>
    <property type="evidence" value="ECO:0007669"/>
    <property type="project" value="TreeGrafter"/>
</dbReference>
<dbReference type="Pfam" id="PF05198">
    <property type="entry name" value="IF3_N"/>
    <property type="match status" value="1"/>
</dbReference>
<evidence type="ECO:0000256" key="1">
    <source>
        <dbReference type="ARBA" id="ARBA00005439"/>
    </source>
</evidence>
<feature type="domain" description="Translation initiation factor 3 N-terminal" evidence="5">
    <location>
        <begin position="145"/>
        <end position="206"/>
    </location>
</feature>
<evidence type="ECO:0000256" key="3">
    <source>
        <dbReference type="ARBA" id="ARBA00022917"/>
    </source>
</evidence>
<organism evidence="6 7">
    <name type="scientific">Portunus trituberculatus</name>
    <name type="common">Swimming crab</name>
    <name type="synonym">Neptunus trituberculatus</name>
    <dbReference type="NCBI Taxonomy" id="210409"/>
    <lineage>
        <taxon>Eukaryota</taxon>
        <taxon>Metazoa</taxon>
        <taxon>Ecdysozoa</taxon>
        <taxon>Arthropoda</taxon>
        <taxon>Crustacea</taxon>
        <taxon>Multicrustacea</taxon>
        <taxon>Malacostraca</taxon>
        <taxon>Eumalacostraca</taxon>
        <taxon>Eucarida</taxon>
        <taxon>Decapoda</taxon>
        <taxon>Pleocyemata</taxon>
        <taxon>Brachyura</taxon>
        <taxon>Eubrachyura</taxon>
        <taxon>Portunoidea</taxon>
        <taxon>Portunidae</taxon>
        <taxon>Portuninae</taxon>
        <taxon>Portunus</taxon>
    </lineage>
</organism>
<comment type="similarity">
    <text evidence="1">Belongs to the IF-3 family.</text>
</comment>
<evidence type="ECO:0000313" key="7">
    <source>
        <dbReference type="Proteomes" id="UP000324222"/>
    </source>
</evidence>
<dbReference type="OrthoDB" id="21573at2759"/>
<evidence type="ECO:0000313" key="6">
    <source>
        <dbReference type="EMBL" id="MPC08595.1"/>
    </source>
</evidence>
<sequence>MATVTSGLLRRVRHQMARIYLFLPSSSSSTSYQCFFHPKSFHSLSSSYLCLHPKPSLHFSTSQCFHSKYSFHSSSSYSSTHPLSFHLLSSHQPCPLTLASLSPSSPSSLHAAPFSTSPLCLKTRMKVEGAPPEGKKKQRPDKSELVTLIDAEDKISAVTLENAERLAKRRDLKLVKVNDSNLKAGKRVYKLMTGKQYFEEEMKAKDEKKTNVGAKDEKNLVIGGKITPHDLGVKLQNIIKWLSKGHQIKVTIISKKATKEDMESVFSAIEKEANKVNARVMQRHEKGDDIRFYIVPPKDESAANREANTDDHLRS</sequence>
<dbReference type="GO" id="GO:0003743">
    <property type="term" value="F:translation initiation factor activity"/>
    <property type="evidence" value="ECO:0007669"/>
    <property type="project" value="UniProtKB-KW"/>
</dbReference>
<proteinExistence type="inferred from homology"/>
<accession>A0A5B7CH64</accession>
<dbReference type="InterPro" id="IPR036787">
    <property type="entry name" value="T_IF-3_N_sf"/>
</dbReference>
<dbReference type="InterPro" id="IPR019814">
    <property type="entry name" value="Translation_initiation_fac_3_N"/>
</dbReference>
<gene>
    <name evidence="6" type="primary">MTIF3</name>
    <name evidence="6" type="ORF">E2C01_001182</name>
</gene>
<keyword evidence="7" id="KW-1185">Reference proteome</keyword>
<reference evidence="6 7" key="1">
    <citation type="submission" date="2019-05" db="EMBL/GenBank/DDBJ databases">
        <title>Another draft genome of Portunus trituberculatus and its Hox gene families provides insights of decapod evolution.</title>
        <authorList>
            <person name="Jeong J.-H."/>
            <person name="Song I."/>
            <person name="Kim S."/>
            <person name="Choi T."/>
            <person name="Kim D."/>
            <person name="Ryu S."/>
            <person name="Kim W."/>
        </authorList>
    </citation>
    <scope>NUCLEOTIDE SEQUENCE [LARGE SCALE GENOMIC DNA]</scope>
    <source>
        <tissue evidence="6">Muscle</tissue>
    </source>
</reference>
<dbReference type="EMBL" id="VSRR010000036">
    <property type="protein sequence ID" value="MPC08595.1"/>
    <property type="molecule type" value="Genomic_DNA"/>
</dbReference>
<feature type="region of interest" description="Disordered" evidence="4">
    <location>
        <begin position="296"/>
        <end position="315"/>
    </location>
</feature>
<dbReference type="GO" id="GO:0043022">
    <property type="term" value="F:ribosome binding"/>
    <property type="evidence" value="ECO:0007669"/>
    <property type="project" value="TreeGrafter"/>
</dbReference>
<keyword evidence="3" id="KW-0648">Protein biosynthesis</keyword>
<dbReference type="Gene3D" id="3.10.20.80">
    <property type="entry name" value="Translation initiation factor 3 (IF-3), N-terminal domain"/>
    <property type="match status" value="1"/>
</dbReference>
<dbReference type="Proteomes" id="UP000324222">
    <property type="component" value="Unassembled WGS sequence"/>
</dbReference>
<evidence type="ECO:0000256" key="4">
    <source>
        <dbReference type="SAM" id="MobiDB-lite"/>
    </source>
</evidence>
<dbReference type="GO" id="GO:0070124">
    <property type="term" value="P:mitochondrial translational initiation"/>
    <property type="evidence" value="ECO:0007669"/>
    <property type="project" value="TreeGrafter"/>
</dbReference>
<dbReference type="SUPFAM" id="SSF55200">
    <property type="entry name" value="Translation initiation factor IF3, C-terminal domain"/>
    <property type="match status" value="1"/>
</dbReference>
<name>A0A5B7CH64_PORTR</name>
<dbReference type="GO" id="GO:0005739">
    <property type="term" value="C:mitochondrion"/>
    <property type="evidence" value="ECO:0007669"/>
    <property type="project" value="TreeGrafter"/>
</dbReference>
<evidence type="ECO:0000259" key="5">
    <source>
        <dbReference type="Pfam" id="PF05198"/>
    </source>
</evidence>
<dbReference type="PANTHER" id="PTHR10938">
    <property type="entry name" value="TRANSLATION INITIATION FACTOR IF-3"/>
    <property type="match status" value="1"/>
</dbReference>
<dbReference type="Gene3D" id="3.30.110.10">
    <property type="entry name" value="Translation initiation factor 3 (IF-3), C-terminal domain"/>
    <property type="match status" value="1"/>
</dbReference>
<evidence type="ECO:0000256" key="2">
    <source>
        <dbReference type="ARBA" id="ARBA00022540"/>
    </source>
</evidence>